<protein>
    <submittedName>
        <fullName evidence="1 3">Uncharacterized protein</fullName>
    </submittedName>
</protein>
<dbReference type="AlphaFoldDB" id="A0A0N4W9G4"/>
<dbReference type="EMBL" id="UZAF01016570">
    <property type="protein sequence ID" value="VDO30422.1"/>
    <property type="molecule type" value="Genomic_DNA"/>
</dbReference>
<reference evidence="3" key="1">
    <citation type="submission" date="2017-02" db="UniProtKB">
        <authorList>
            <consortium name="WormBaseParasite"/>
        </authorList>
    </citation>
    <scope>IDENTIFICATION</scope>
</reference>
<keyword evidence="2" id="KW-1185">Reference proteome</keyword>
<organism evidence="3">
    <name type="scientific">Haemonchus placei</name>
    <name type="common">Barber's pole worm</name>
    <dbReference type="NCBI Taxonomy" id="6290"/>
    <lineage>
        <taxon>Eukaryota</taxon>
        <taxon>Metazoa</taxon>
        <taxon>Ecdysozoa</taxon>
        <taxon>Nematoda</taxon>
        <taxon>Chromadorea</taxon>
        <taxon>Rhabditida</taxon>
        <taxon>Rhabditina</taxon>
        <taxon>Rhabditomorpha</taxon>
        <taxon>Strongyloidea</taxon>
        <taxon>Trichostrongylidae</taxon>
        <taxon>Haemonchus</taxon>
    </lineage>
</organism>
<evidence type="ECO:0000313" key="1">
    <source>
        <dbReference type="EMBL" id="VDO30422.1"/>
    </source>
</evidence>
<sequence>MARDRSSLTLPAASVSYHPSTHSTLTDTLGRGLISGSHLSGNMPLALQSFTTKGTYCLVTSGHQQEISIHLLLVFTLLDI</sequence>
<reference evidence="1 2" key="2">
    <citation type="submission" date="2018-11" db="EMBL/GenBank/DDBJ databases">
        <authorList>
            <consortium name="Pathogen Informatics"/>
        </authorList>
    </citation>
    <scope>NUCLEOTIDE SEQUENCE [LARGE SCALE GENOMIC DNA]</scope>
    <source>
        <strain evidence="1 2">MHpl1</strain>
    </source>
</reference>
<gene>
    <name evidence="1" type="ORF">HPLM_LOCUS6928</name>
</gene>
<evidence type="ECO:0000313" key="2">
    <source>
        <dbReference type="Proteomes" id="UP000268014"/>
    </source>
</evidence>
<name>A0A0N4W9G4_HAEPC</name>
<proteinExistence type="predicted"/>
<dbReference type="WBParaSite" id="HPLM_0000693601-mRNA-1">
    <property type="protein sequence ID" value="HPLM_0000693601-mRNA-1"/>
    <property type="gene ID" value="HPLM_0000693601"/>
</dbReference>
<evidence type="ECO:0000313" key="3">
    <source>
        <dbReference type="WBParaSite" id="HPLM_0000693601-mRNA-1"/>
    </source>
</evidence>
<accession>A0A0N4W9G4</accession>
<dbReference type="Proteomes" id="UP000268014">
    <property type="component" value="Unassembled WGS sequence"/>
</dbReference>